<protein>
    <recommendedName>
        <fullName evidence="1">Tautomerase cis-CaaD-like domain-containing protein</fullName>
    </recommendedName>
</protein>
<dbReference type="EMBL" id="JAADJG010000677">
    <property type="protein sequence ID" value="KAF4439703.1"/>
    <property type="molecule type" value="Genomic_DNA"/>
</dbReference>
<feature type="domain" description="Tautomerase cis-CaaD-like" evidence="1">
    <location>
        <begin position="1"/>
        <end position="145"/>
    </location>
</feature>
<proteinExistence type="predicted"/>
<gene>
    <name evidence="2" type="ORF">F53441_12514</name>
</gene>
<organism evidence="2 3">
    <name type="scientific">Fusarium austroafricanum</name>
    <dbReference type="NCBI Taxonomy" id="2364996"/>
    <lineage>
        <taxon>Eukaryota</taxon>
        <taxon>Fungi</taxon>
        <taxon>Dikarya</taxon>
        <taxon>Ascomycota</taxon>
        <taxon>Pezizomycotina</taxon>
        <taxon>Sordariomycetes</taxon>
        <taxon>Hypocreomycetidae</taxon>
        <taxon>Hypocreales</taxon>
        <taxon>Nectriaceae</taxon>
        <taxon>Fusarium</taxon>
        <taxon>Fusarium concolor species complex</taxon>
    </lineage>
</organism>
<evidence type="ECO:0000313" key="2">
    <source>
        <dbReference type="EMBL" id="KAF4439703.1"/>
    </source>
</evidence>
<name>A0A8H4JZ68_9HYPO</name>
<dbReference type="AlphaFoldDB" id="A0A8H4JZ68"/>
<reference evidence="2" key="1">
    <citation type="submission" date="2020-01" db="EMBL/GenBank/DDBJ databases">
        <title>Identification and distribution of gene clusters putatively required for synthesis of sphingolipid metabolism inhibitors in phylogenetically diverse species of the filamentous fungus Fusarium.</title>
        <authorList>
            <person name="Kim H.-S."/>
            <person name="Busman M."/>
            <person name="Brown D.W."/>
            <person name="Divon H."/>
            <person name="Uhlig S."/>
            <person name="Proctor R.H."/>
        </authorList>
    </citation>
    <scope>NUCLEOTIDE SEQUENCE</scope>
    <source>
        <strain evidence="2">NRRL 53441</strain>
    </source>
</reference>
<dbReference type="Proteomes" id="UP000605986">
    <property type="component" value="Unassembled WGS sequence"/>
</dbReference>
<dbReference type="Gene3D" id="3.30.429.10">
    <property type="entry name" value="Macrophage Migration Inhibitory Factor"/>
    <property type="match status" value="1"/>
</dbReference>
<dbReference type="InterPro" id="IPR028116">
    <property type="entry name" value="Cis-CaaD-like"/>
</dbReference>
<evidence type="ECO:0000313" key="3">
    <source>
        <dbReference type="Proteomes" id="UP000605986"/>
    </source>
</evidence>
<accession>A0A8H4JZ68</accession>
<dbReference type="InterPro" id="IPR014347">
    <property type="entry name" value="Tautomerase/MIF_sf"/>
</dbReference>
<dbReference type="SUPFAM" id="SSF55331">
    <property type="entry name" value="Tautomerase/MIF"/>
    <property type="match status" value="1"/>
</dbReference>
<sequence>MPFYEIHHSYPLDQDQRQSLATAITRLHCEAFKTPEFLVHVRFFAEDNNDNVYFIAGKPHHLTSNRISGSVRHSAARSKEDFDKLAAKIEEAWYDTLRVIPPHEKATWTSEDEKTRLMKVKFVPMITIREGGMAAPVAGEEEAWLKEQLPYIESMANKGMEDFVGLLAEVKRGQK</sequence>
<dbReference type="OrthoDB" id="9981319at2759"/>
<evidence type="ECO:0000259" key="1">
    <source>
        <dbReference type="Pfam" id="PF14832"/>
    </source>
</evidence>
<dbReference type="Pfam" id="PF14832">
    <property type="entry name" value="Tautomerase_3"/>
    <property type="match status" value="1"/>
</dbReference>
<keyword evidence="3" id="KW-1185">Reference proteome</keyword>
<comment type="caution">
    <text evidence="2">The sequence shown here is derived from an EMBL/GenBank/DDBJ whole genome shotgun (WGS) entry which is preliminary data.</text>
</comment>